<dbReference type="Proteomes" id="UP000763557">
    <property type="component" value="Unassembled WGS sequence"/>
</dbReference>
<accession>A0ABX2EYF2</accession>
<comment type="caution">
    <text evidence="4">The sequence shown here is derived from an EMBL/GenBank/DDBJ whole genome shotgun (WGS) entry which is preliminary data.</text>
</comment>
<reference evidence="4 5" key="1">
    <citation type="submission" date="2020-01" db="EMBL/GenBank/DDBJ databases">
        <title>Kibdelosporangium persica a novel Actinomycetes from a hot desert in Iran.</title>
        <authorList>
            <person name="Safaei N."/>
            <person name="Zaburannyi N."/>
            <person name="Mueller R."/>
            <person name="Wink J."/>
        </authorList>
    </citation>
    <scope>NUCLEOTIDE SEQUENCE [LARGE SCALE GENOMIC DNA]</scope>
    <source>
        <strain evidence="4 5">4NS15</strain>
    </source>
</reference>
<keyword evidence="1" id="KW-0521">NADP</keyword>
<evidence type="ECO:0000313" key="4">
    <source>
        <dbReference type="EMBL" id="NRN63796.1"/>
    </source>
</evidence>
<evidence type="ECO:0000259" key="3">
    <source>
        <dbReference type="SMART" id="SM00829"/>
    </source>
</evidence>
<dbReference type="RefSeq" id="WP_217280082.1">
    <property type="nucleotide sequence ID" value="NZ_CBCSGW010000006.1"/>
</dbReference>
<gene>
    <name evidence="4" type="ORF">GC106_9970</name>
</gene>
<proteinExistence type="predicted"/>
<name>A0ABX2EYF2_9PSEU</name>
<dbReference type="PANTHER" id="PTHR48106">
    <property type="entry name" value="QUINONE OXIDOREDUCTASE PIG3-RELATED"/>
    <property type="match status" value="1"/>
</dbReference>
<protein>
    <submittedName>
        <fullName evidence="4">Alanine dehydrogenase</fullName>
    </submittedName>
</protein>
<feature type="domain" description="Enoyl reductase (ER)" evidence="3">
    <location>
        <begin position="22"/>
        <end position="293"/>
    </location>
</feature>
<keyword evidence="2" id="KW-0560">Oxidoreductase</keyword>
<dbReference type="Pfam" id="PF13602">
    <property type="entry name" value="ADH_zinc_N_2"/>
    <property type="match status" value="1"/>
</dbReference>
<dbReference type="EMBL" id="JAAATY010000002">
    <property type="protein sequence ID" value="NRN63796.1"/>
    <property type="molecule type" value="Genomic_DNA"/>
</dbReference>
<evidence type="ECO:0000256" key="1">
    <source>
        <dbReference type="ARBA" id="ARBA00022857"/>
    </source>
</evidence>
<sequence length="296" mass="31545">MRDKVSRNEESIMRVVRVPEFGAPDVMRVDEAERPEPKPGQVLVEVELAAVLFADTLARRGALPWPLPYVPGMEVGGVADGRRVVARTAGLQGGYAEFALAEEVYAVPDGMPMADALALFGGGDMAIGLLDAMRVDETDTVLITAAAGRIGSMLVQLAKARGARVIAVTSHSEVPDSVAYDGDWGEPTVVLDSVGGEVAEKAMAVAKDRVGLYGFASGSWPKLDADLIARKGLTVVGASAVVRRRTPEKQRADAEQALNSRLQAKIHAVHPLAEAAKAHREIEERRNVGAVLLRVR</sequence>
<organism evidence="4 5">
    <name type="scientific">Kibdelosporangium persicum</name>
    <dbReference type="NCBI Taxonomy" id="2698649"/>
    <lineage>
        <taxon>Bacteria</taxon>
        <taxon>Bacillati</taxon>
        <taxon>Actinomycetota</taxon>
        <taxon>Actinomycetes</taxon>
        <taxon>Pseudonocardiales</taxon>
        <taxon>Pseudonocardiaceae</taxon>
        <taxon>Kibdelosporangium</taxon>
    </lineage>
</organism>
<evidence type="ECO:0000313" key="5">
    <source>
        <dbReference type="Proteomes" id="UP000763557"/>
    </source>
</evidence>
<keyword evidence="5" id="KW-1185">Reference proteome</keyword>
<dbReference type="SMART" id="SM00829">
    <property type="entry name" value="PKS_ER"/>
    <property type="match status" value="1"/>
</dbReference>
<dbReference type="InterPro" id="IPR020843">
    <property type="entry name" value="ER"/>
</dbReference>
<evidence type="ECO:0000256" key="2">
    <source>
        <dbReference type="ARBA" id="ARBA00023002"/>
    </source>
</evidence>